<sequence length="158" mass="18253">MFFIQQKFLLSSYIKYMKQNTHPHKSIPTLPAMLKGKCARCRKGNMFKGPFSNVMYEQCDHCGLTFERNPGYFYTAMYVTYVFNVAEIITLGVATSVLSGGSDNPWLYVGIIIPSILLLAPLNYRYSRIIQMYWLDPNLKYKPELSTRERDTPPAKND</sequence>
<keyword evidence="1" id="KW-0472">Membrane</keyword>
<name>A0A1H7U6R6_OLID1</name>
<proteinExistence type="predicted"/>
<keyword evidence="1" id="KW-1133">Transmembrane helix</keyword>
<evidence type="ECO:0000313" key="2">
    <source>
        <dbReference type="EMBL" id="SEL92671.1"/>
    </source>
</evidence>
<protein>
    <submittedName>
        <fullName evidence="2">Uncharacterized conserved protein, DUF983 family</fullName>
    </submittedName>
</protein>
<dbReference type="InterPro" id="IPR009325">
    <property type="entry name" value="DUF983"/>
</dbReference>
<keyword evidence="3" id="KW-1185">Reference proteome</keyword>
<feature type="transmembrane region" description="Helical" evidence="1">
    <location>
        <begin position="78"/>
        <end position="99"/>
    </location>
</feature>
<keyword evidence="1" id="KW-0812">Transmembrane</keyword>
<reference evidence="3" key="1">
    <citation type="submission" date="2016-10" db="EMBL/GenBank/DDBJ databases">
        <authorList>
            <person name="Varghese N."/>
            <person name="Submissions S."/>
        </authorList>
    </citation>
    <scope>NUCLEOTIDE SEQUENCE [LARGE SCALE GENOMIC DNA]</scope>
    <source>
        <strain evidence="3">DSM 18733</strain>
    </source>
</reference>
<organism evidence="2 3">
    <name type="scientific">Olivibacter domesticus</name>
    <name type="common">Pseudosphingobacterium domesticum</name>
    <dbReference type="NCBI Taxonomy" id="407022"/>
    <lineage>
        <taxon>Bacteria</taxon>
        <taxon>Pseudomonadati</taxon>
        <taxon>Bacteroidota</taxon>
        <taxon>Sphingobacteriia</taxon>
        <taxon>Sphingobacteriales</taxon>
        <taxon>Sphingobacteriaceae</taxon>
        <taxon>Olivibacter</taxon>
    </lineage>
</organism>
<accession>A0A1H7U6R6</accession>
<evidence type="ECO:0000256" key="1">
    <source>
        <dbReference type="SAM" id="Phobius"/>
    </source>
</evidence>
<dbReference type="Pfam" id="PF06170">
    <property type="entry name" value="DUF983"/>
    <property type="match status" value="1"/>
</dbReference>
<dbReference type="EMBL" id="FOAF01000005">
    <property type="protein sequence ID" value="SEL92671.1"/>
    <property type="molecule type" value="Genomic_DNA"/>
</dbReference>
<dbReference type="Proteomes" id="UP000199421">
    <property type="component" value="Unassembled WGS sequence"/>
</dbReference>
<feature type="transmembrane region" description="Helical" evidence="1">
    <location>
        <begin position="105"/>
        <end position="124"/>
    </location>
</feature>
<dbReference type="STRING" id="407022.SAMN05661044_03761"/>
<evidence type="ECO:0000313" key="3">
    <source>
        <dbReference type="Proteomes" id="UP000199421"/>
    </source>
</evidence>
<dbReference type="AlphaFoldDB" id="A0A1H7U6R6"/>
<gene>
    <name evidence="2" type="ORF">SAMN05661044_03761</name>
</gene>